<reference evidence="3" key="3">
    <citation type="journal article" date="2010" name="Genome Res.">
        <title>Population genomic sequencing of Coccidioides fungi reveals recent hybridization and transposon control.</title>
        <authorList>
            <person name="Neafsey D.E."/>
            <person name="Barker B.M."/>
            <person name="Sharpton T.J."/>
            <person name="Stajich J.E."/>
            <person name="Park D.J."/>
            <person name="Whiston E."/>
            <person name="Hung C.-Y."/>
            <person name="McMahan C."/>
            <person name="White J."/>
            <person name="Sykes S."/>
            <person name="Heiman D."/>
            <person name="Young S."/>
            <person name="Zeng Q."/>
            <person name="Abouelleil A."/>
            <person name="Aftuck L."/>
            <person name="Bessette D."/>
            <person name="Brown A."/>
            <person name="FitzGerald M."/>
            <person name="Lui A."/>
            <person name="Macdonald J.P."/>
            <person name="Priest M."/>
            <person name="Orbach M.J."/>
            <person name="Galgiani J.N."/>
            <person name="Kirkland T.N."/>
            <person name="Cole G.T."/>
            <person name="Birren B.W."/>
            <person name="Henn M.R."/>
            <person name="Taylor J.W."/>
            <person name="Rounsley S.D."/>
        </authorList>
    </citation>
    <scope>NUCLEOTIDE SEQUENCE [LARGE SCALE GENOMIC DNA]</scope>
    <source>
        <strain evidence="3">RMSCC 3488</strain>
    </source>
</reference>
<dbReference type="AlphaFoldDB" id="A0A0J6EZV9"/>
<feature type="region of interest" description="Disordered" evidence="1">
    <location>
        <begin position="12"/>
        <end position="39"/>
    </location>
</feature>
<feature type="compositionally biased region" description="Basic and acidic residues" evidence="1">
    <location>
        <begin position="22"/>
        <end position="39"/>
    </location>
</feature>
<dbReference type="VEuPathDB" id="FungiDB:CPAG_02472"/>
<gene>
    <name evidence="2" type="ORF">CPAG_02472</name>
</gene>
<reference evidence="3" key="2">
    <citation type="journal article" date="2009" name="Genome Res.">
        <title>Comparative genomic analyses of the human fungal pathogens Coccidioides and their relatives.</title>
        <authorList>
            <person name="Sharpton T.J."/>
            <person name="Stajich J.E."/>
            <person name="Rounsley S.D."/>
            <person name="Gardner M.J."/>
            <person name="Wortman J.R."/>
            <person name="Jordar V.S."/>
            <person name="Maiti R."/>
            <person name="Kodira C.D."/>
            <person name="Neafsey D.E."/>
            <person name="Zeng Q."/>
            <person name="Hung C.-Y."/>
            <person name="McMahan C."/>
            <person name="Muszewska A."/>
            <person name="Grynberg M."/>
            <person name="Mandel M.A."/>
            <person name="Kellner E.M."/>
            <person name="Barker B.M."/>
            <person name="Galgiani J.N."/>
            <person name="Orbach M.J."/>
            <person name="Kirkland T.N."/>
            <person name="Cole G.T."/>
            <person name="Henn M.R."/>
            <person name="Birren B.W."/>
            <person name="Taylor J.W."/>
        </authorList>
    </citation>
    <scope>NUCLEOTIDE SEQUENCE [LARGE SCALE GENOMIC DNA]</scope>
    <source>
        <strain evidence="3">RMSCC 3488</strain>
    </source>
</reference>
<name>A0A0J6EZV9_COCPO</name>
<dbReference type="Proteomes" id="UP000054567">
    <property type="component" value="Unassembled WGS sequence"/>
</dbReference>
<evidence type="ECO:0000313" key="3">
    <source>
        <dbReference type="Proteomes" id="UP000054567"/>
    </source>
</evidence>
<accession>A0A0J6EZV9</accession>
<protein>
    <submittedName>
        <fullName evidence="2">Uncharacterized protein</fullName>
    </submittedName>
</protein>
<evidence type="ECO:0000256" key="1">
    <source>
        <dbReference type="SAM" id="MobiDB-lite"/>
    </source>
</evidence>
<proteinExistence type="predicted"/>
<dbReference type="EMBL" id="DS268109">
    <property type="protein sequence ID" value="KMM66131.1"/>
    <property type="molecule type" value="Genomic_DNA"/>
</dbReference>
<evidence type="ECO:0000313" key="2">
    <source>
        <dbReference type="EMBL" id="KMM66131.1"/>
    </source>
</evidence>
<sequence length="136" mass="15004">MRGGQIWFQQMVHTPEATTAGRRSERQDPPEQRGVDDGGSKLVHSAVLRFLAAACIDCPGYSRDAIPRFVRIFEQTSNQFSLRPGKGLWGVLPRYADTRYLPAGELSRNGHSLCGSSLRNHWADCPSGQHLVGARG</sequence>
<organism evidence="2 3">
    <name type="scientific">Coccidioides posadasii RMSCC 3488</name>
    <dbReference type="NCBI Taxonomy" id="454284"/>
    <lineage>
        <taxon>Eukaryota</taxon>
        <taxon>Fungi</taxon>
        <taxon>Dikarya</taxon>
        <taxon>Ascomycota</taxon>
        <taxon>Pezizomycotina</taxon>
        <taxon>Eurotiomycetes</taxon>
        <taxon>Eurotiomycetidae</taxon>
        <taxon>Onygenales</taxon>
        <taxon>Onygenaceae</taxon>
        <taxon>Coccidioides</taxon>
    </lineage>
</organism>
<reference evidence="2 3" key="1">
    <citation type="submission" date="2007-06" db="EMBL/GenBank/DDBJ databases">
        <title>The Genome Sequence of Coccidioides posadasii RMSCC_3488.</title>
        <authorList>
            <consortium name="Coccidioides Genome Resources Consortium"/>
            <consortium name="The Broad Institute Genome Sequencing Platform"/>
            <person name="Henn M.R."/>
            <person name="Sykes S."/>
            <person name="Young S."/>
            <person name="Jaffe D."/>
            <person name="Berlin A."/>
            <person name="Alvarez P."/>
            <person name="Butler J."/>
            <person name="Gnerre S."/>
            <person name="Grabherr M."/>
            <person name="Mauceli E."/>
            <person name="Brockman W."/>
            <person name="Kodira C."/>
            <person name="Alvarado L."/>
            <person name="Zeng Q."/>
            <person name="Crawford M."/>
            <person name="Antoine C."/>
            <person name="Devon K."/>
            <person name="Galgiani J."/>
            <person name="Orsborn K."/>
            <person name="Lewis M.L."/>
            <person name="Nusbaum C."/>
            <person name="Galagan J."/>
            <person name="Birren B."/>
        </authorList>
    </citation>
    <scope>NUCLEOTIDE SEQUENCE [LARGE SCALE GENOMIC DNA]</scope>
    <source>
        <strain evidence="2 3">RMSCC 3488</strain>
    </source>
</reference>